<feature type="domain" description="PUL" evidence="1">
    <location>
        <begin position="1"/>
        <end position="258"/>
    </location>
</feature>
<dbReference type="EMBL" id="UYWX01000755">
    <property type="protein sequence ID" value="VDM18908.1"/>
    <property type="molecule type" value="Genomic_DNA"/>
</dbReference>
<reference evidence="2 3" key="2">
    <citation type="submission" date="2018-11" db="EMBL/GenBank/DDBJ databases">
        <authorList>
            <consortium name="Pathogen Informatics"/>
        </authorList>
    </citation>
    <scope>NUCLEOTIDE SEQUENCE [LARGE SCALE GENOMIC DNA]</scope>
</reference>
<dbReference type="STRING" id="6205.A0A0R3WMX4"/>
<reference evidence="4" key="1">
    <citation type="submission" date="2017-02" db="UniProtKB">
        <authorList>
            <consortium name="WormBaseParasite"/>
        </authorList>
    </citation>
    <scope>IDENTIFICATION</scope>
</reference>
<dbReference type="Gene3D" id="1.25.10.10">
    <property type="entry name" value="Leucine-rich Repeat Variant"/>
    <property type="match status" value="1"/>
</dbReference>
<dbReference type="InterPro" id="IPR013535">
    <property type="entry name" value="PUL_dom"/>
</dbReference>
<dbReference type="AlphaFoldDB" id="A0A0R3WMX4"/>
<dbReference type="OrthoDB" id="10265988at2759"/>
<dbReference type="Proteomes" id="UP000274429">
    <property type="component" value="Unassembled WGS sequence"/>
</dbReference>
<dbReference type="WBParaSite" id="TTAC_0000211201-mRNA-1">
    <property type="protein sequence ID" value="TTAC_0000211201-mRNA-1"/>
    <property type="gene ID" value="TTAC_0000211201"/>
</dbReference>
<evidence type="ECO:0000313" key="3">
    <source>
        <dbReference type="Proteomes" id="UP000274429"/>
    </source>
</evidence>
<organism evidence="4">
    <name type="scientific">Hydatigena taeniaeformis</name>
    <name type="common">Feline tapeworm</name>
    <name type="synonym">Taenia taeniaeformis</name>
    <dbReference type="NCBI Taxonomy" id="6205"/>
    <lineage>
        <taxon>Eukaryota</taxon>
        <taxon>Metazoa</taxon>
        <taxon>Spiralia</taxon>
        <taxon>Lophotrochozoa</taxon>
        <taxon>Platyhelminthes</taxon>
        <taxon>Cestoda</taxon>
        <taxon>Eucestoda</taxon>
        <taxon>Cyclophyllidea</taxon>
        <taxon>Taeniidae</taxon>
        <taxon>Hydatigera</taxon>
    </lineage>
</organism>
<evidence type="ECO:0000313" key="4">
    <source>
        <dbReference type="WBParaSite" id="TTAC_0000211201-mRNA-1"/>
    </source>
</evidence>
<name>A0A0R3WMX4_HYDTA</name>
<keyword evidence="3" id="KW-1185">Reference proteome</keyword>
<dbReference type="InterPro" id="IPR011989">
    <property type="entry name" value="ARM-like"/>
</dbReference>
<gene>
    <name evidence="2" type="ORF">TTAC_LOCUS2099</name>
</gene>
<dbReference type="Pfam" id="PF08324">
    <property type="entry name" value="PUL"/>
    <property type="match status" value="1"/>
</dbReference>
<protein>
    <submittedName>
        <fullName evidence="4">PUL domain-containing protein</fullName>
    </submittedName>
</protein>
<sequence>MQQYSLWMSDYYRIRRLSELAFPLLDLLRCLVRWHSASDAIFQPSTWSAILHASGLDLLKMDVAASPTLSPAELNCILFLFRLLANAVASDTCRVKPGFSVPPSLPIILEEARRFVKLVDSPVLNIFDRKKNHLVALATLMHNLTVVAYQTISTHNAIVTAIPTLRGLPGLCVRMTTNLLLFTAPTGTESVTHYPPEVPLRLLIALATAVISSAPGPTEGTPLSTESEAALRLRRACLIGSAATASGSSEADADVLMGWERIRDVIHFWTQCKIAQASIRGCASELLRLLE</sequence>
<evidence type="ECO:0000259" key="1">
    <source>
        <dbReference type="PROSITE" id="PS51396"/>
    </source>
</evidence>
<proteinExistence type="predicted"/>
<dbReference type="PROSITE" id="PS51396">
    <property type="entry name" value="PUL"/>
    <property type="match status" value="1"/>
</dbReference>
<evidence type="ECO:0000313" key="2">
    <source>
        <dbReference type="EMBL" id="VDM18908.1"/>
    </source>
</evidence>
<accession>A0A0R3WMX4</accession>